<evidence type="ECO:0000313" key="3">
    <source>
        <dbReference type="EMBL" id="KAE9017342.1"/>
    </source>
</evidence>
<feature type="region of interest" description="Disordered" evidence="1">
    <location>
        <begin position="827"/>
        <end position="856"/>
    </location>
</feature>
<feature type="compositionally biased region" description="Polar residues" evidence="1">
    <location>
        <begin position="9"/>
        <end position="20"/>
    </location>
</feature>
<organism evidence="3 4">
    <name type="scientific">Phytophthora rubi</name>
    <dbReference type="NCBI Taxonomy" id="129364"/>
    <lineage>
        <taxon>Eukaryota</taxon>
        <taxon>Sar</taxon>
        <taxon>Stramenopiles</taxon>
        <taxon>Oomycota</taxon>
        <taxon>Peronosporomycetes</taxon>
        <taxon>Peronosporales</taxon>
        <taxon>Peronosporaceae</taxon>
        <taxon>Phytophthora</taxon>
    </lineage>
</organism>
<dbReference type="InterPro" id="IPR014710">
    <property type="entry name" value="RmlC-like_jellyroll"/>
</dbReference>
<accession>A0A6A3LD58</accession>
<feature type="region of interest" description="Disordered" evidence="1">
    <location>
        <begin position="706"/>
        <end position="741"/>
    </location>
</feature>
<dbReference type="InterPro" id="IPR018490">
    <property type="entry name" value="cNMP-bd_dom_sf"/>
</dbReference>
<dbReference type="Proteomes" id="UP000435112">
    <property type="component" value="Unassembled WGS sequence"/>
</dbReference>
<name>A0A6A3LD58_9STRA</name>
<evidence type="ECO:0000259" key="2">
    <source>
        <dbReference type="PROSITE" id="PS50042"/>
    </source>
</evidence>
<feature type="domain" description="Cyclic nucleotide-binding" evidence="2">
    <location>
        <begin position="219"/>
        <end position="366"/>
    </location>
</feature>
<dbReference type="SMART" id="SM00100">
    <property type="entry name" value="cNMP"/>
    <property type="match status" value="2"/>
</dbReference>
<evidence type="ECO:0000313" key="4">
    <source>
        <dbReference type="Proteomes" id="UP000435112"/>
    </source>
</evidence>
<feature type="compositionally biased region" description="Polar residues" evidence="1">
    <location>
        <begin position="706"/>
        <end position="718"/>
    </location>
</feature>
<feature type="compositionally biased region" description="Basic and acidic residues" evidence="1">
    <location>
        <begin position="732"/>
        <end position="741"/>
    </location>
</feature>
<dbReference type="PANTHER" id="PTHR23011:SF28">
    <property type="entry name" value="CYCLIC NUCLEOTIDE-BINDING DOMAIN CONTAINING PROTEIN"/>
    <property type="match status" value="1"/>
</dbReference>
<dbReference type="OrthoDB" id="2021138at2759"/>
<dbReference type="InterPro" id="IPR018488">
    <property type="entry name" value="cNMP-bd_CS"/>
</dbReference>
<dbReference type="Gene3D" id="2.60.120.10">
    <property type="entry name" value="Jelly Rolls"/>
    <property type="match status" value="2"/>
</dbReference>
<dbReference type="EMBL" id="QXFU01000885">
    <property type="protein sequence ID" value="KAE9017342.1"/>
    <property type="molecule type" value="Genomic_DNA"/>
</dbReference>
<gene>
    <name evidence="3" type="ORF">PR002_g13414</name>
</gene>
<comment type="caution">
    <text evidence="3">The sequence shown here is derived from an EMBL/GenBank/DDBJ whole genome shotgun (WGS) entry which is preliminary data.</text>
</comment>
<dbReference type="PANTHER" id="PTHR23011">
    <property type="entry name" value="CYCLIC NUCLEOTIDE-BINDING DOMAIN CONTAINING PROTEIN"/>
    <property type="match status" value="1"/>
</dbReference>
<proteinExistence type="predicted"/>
<protein>
    <recommendedName>
        <fullName evidence="2">Cyclic nucleotide-binding domain-containing protein</fullName>
    </recommendedName>
</protein>
<dbReference type="CDD" id="cd00038">
    <property type="entry name" value="CAP_ED"/>
    <property type="match status" value="1"/>
</dbReference>
<dbReference type="PROSITE" id="PS50042">
    <property type="entry name" value="CNMP_BINDING_3"/>
    <property type="match status" value="1"/>
</dbReference>
<reference evidence="3 4" key="1">
    <citation type="submission" date="2018-09" db="EMBL/GenBank/DDBJ databases">
        <title>Genomic investigation of the strawberry pathogen Phytophthora fragariae indicates pathogenicity is determined by transcriptional variation in three key races.</title>
        <authorList>
            <person name="Adams T.M."/>
            <person name="Armitage A.D."/>
            <person name="Sobczyk M.K."/>
            <person name="Bates H.J."/>
            <person name="Dunwell J.M."/>
            <person name="Nellist C.F."/>
            <person name="Harrison R.J."/>
        </authorList>
    </citation>
    <scope>NUCLEOTIDE SEQUENCE [LARGE SCALE GENOMIC DNA]</scope>
    <source>
        <strain evidence="3 4">SCRP324</strain>
    </source>
</reference>
<feature type="compositionally biased region" description="Basic and acidic residues" evidence="1">
    <location>
        <begin position="828"/>
        <end position="841"/>
    </location>
</feature>
<dbReference type="PROSITE" id="PS00889">
    <property type="entry name" value="CNMP_BINDING_2"/>
    <property type="match status" value="1"/>
</dbReference>
<evidence type="ECO:0000256" key="1">
    <source>
        <dbReference type="SAM" id="MobiDB-lite"/>
    </source>
</evidence>
<feature type="region of interest" description="Disordered" evidence="1">
    <location>
        <begin position="1"/>
        <end position="20"/>
    </location>
</feature>
<dbReference type="AlphaFoldDB" id="A0A6A3LD58"/>
<sequence length="856" mass="95709">MAAPHVAKSGSSAAVNNSTSGLPVLLQPTRVSLLQRGQNREHYLVQQSIAHARNNGGSRGRGGLLRRTSSRHLSATAFTRSTRNVLAASDDHLEDLLKGVAASINSPEHLPQGEKNVLILQAVLGLWMRRHEARGFRRWKESTLLRVDLQALIAAGVDVNEEARQLLLAAETKRRMLANERRIRLNGLGNDDDKWMAANFSYAELDLLLAWARHTQPKTCRGVDDNTLREALRYLRFSQYQDGEAIFYQGDKGDVFYLVLDGSVGIYGAKRTQQADRTKRKQSILAAVAPKPRTSVSTREKPDMNLMGPRMFTYRAGESFGETAMFTNAAVRTATAIAFGDPSSGSTAGSVCELGEISRAAYSRTLKRFHQHFFTQAQRVNFTQRVFLFKDWPRARVVEVAEVLELRRISFGSVLVTEGVTPLSHCFFVLSGTVNITTQLEIDTHADDVPSTTQKAAALKKARRRTQFTIELHTVRVGEIVALEALLEPEDSTARVSYTAVGGSADVEVYALKRSDGQAFLASSALNIVHQVQTMCASERAHREERIEASRRALTEREATNRKQRLELENEAFELGLTDQQQRQRQKQQEVEDLYKLSSHDTPRGPAGLQRPFLPHLDPVKLLAGVDGIKTAPVSEEPRLLNREIEIDTSLGEVAAPPKMLSALVKNFVVRDWDTLANDYAQRLTLQLPVRSSLSPLLNRVPSSLSCRSETKAGTQLHTARRRHAHTTMSARLHDERQTRDSHMRQLSMDYDAKMHWDPAKKNFVLLQTLPSSETKRQPQQARAFGSSSAVIPINPSRQTEVELSGDQRLHRTKLHYQLQTAQISARRLSDEHIRKQDERASASGTGPPSTFVHFF</sequence>
<dbReference type="InterPro" id="IPR000595">
    <property type="entry name" value="cNMP-bd_dom"/>
</dbReference>
<dbReference type="SUPFAM" id="SSF51206">
    <property type="entry name" value="cAMP-binding domain-like"/>
    <property type="match status" value="2"/>
</dbReference>